<protein>
    <submittedName>
        <fullName evidence="1">Uncharacterized protein</fullName>
    </submittedName>
</protein>
<name>A0A482X7M8_LAOST</name>
<dbReference type="AlphaFoldDB" id="A0A482X7M8"/>
<accession>A0A482X7M8</accession>
<proteinExistence type="predicted"/>
<sequence>MASVAASIALFLCYGPLNFAFVGGNITTECISRLCLAVPIHFSFSYAMKCFAASGVQFPISILSMIFFSCRSYLTLRTGHGDKQSAG</sequence>
<keyword evidence="2" id="KW-1185">Reference proteome</keyword>
<reference evidence="1 2" key="1">
    <citation type="journal article" date="2017" name="Gigascience">
        <title>Genome sequence of the small brown planthopper, Laodelphax striatellus.</title>
        <authorList>
            <person name="Zhu J."/>
            <person name="Jiang F."/>
            <person name="Wang X."/>
            <person name="Yang P."/>
            <person name="Bao Y."/>
            <person name="Zhao W."/>
            <person name="Wang W."/>
            <person name="Lu H."/>
            <person name="Wang Q."/>
            <person name="Cui N."/>
            <person name="Li J."/>
            <person name="Chen X."/>
            <person name="Luo L."/>
            <person name="Yu J."/>
            <person name="Kang L."/>
            <person name="Cui F."/>
        </authorList>
    </citation>
    <scope>NUCLEOTIDE SEQUENCE [LARGE SCALE GENOMIC DNA]</scope>
    <source>
        <strain evidence="1">Lst14</strain>
    </source>
</reference>
<evidence type="ECO:0000313" key="2">
    <source>
        <dbReference type="Proteomes" id="UP000291343"/>
    </source>
</evidence>
<evidence type="ECO:0000313" key="1">
    <source>
        <dbReference type="EMBL" id="RZF41676.1"/>
    </source>
</evidence>
<dbReference type="Proteomes" id="UP000291343">
    <property type="component" value="Unassembled WGS sequence"/>
</dbReference>
<dbReference type="InParanoid" id="A0A482X7M8"/>
<gene>
    <name evidence="1" type="ORF">LSTR_LSTR014327</name>
</gene>
<dbReference type="EMBL" id="QKKF02016522">
    <property type="protein sequence ID" value="RZF41676.1"/>
    <property type="molecule type" value="Genomic_DNA"/>
</dbReference>
<comment type="caution">
    <text evidence="1">The sequence shown here is derived from an EMBL/GenBank/DDBJ whole genome shotgun (WGS) entry which is preliminary data.</text>
</comment>
<organism evidence="1 2">
    <name type="scientific">Laodelphax striatellus</name>
    <name type="common">Small brown planthopper</name>
    <name type="synonym">Delphax striatella</name>
    <dbReference type="NCBI Taxonomy" id="195883"/>
    <lineage>
        <taxon>Eukaryota</taxon>
        <taxon>Metazoa</taxon>
        <taxon>Ecdysozoa</taxon>
        <taxon>Arthropoda</taxon>
        <taxon>Hexapoda</taxon>
        <taxon>Insecta</taxon>
        <taxon>Pterygota</taxon>
        <taxon>Neoptera</taxon>
        <taxon>Paraneoptera</taxon>
        <taxon>Hemiptera</taxon>
        <taxon>Auchenorrhyncha</taxon>
        <taxon>Fulgoroidea</taxon>
        <taxon>Delphacidae</taxon>
        <taxon>Criomorphinae</taxon>
        <taxon>Laodelphax</taxon>
    </lineage>
</organism>